<evidence type="ECO:0000256" key="2">
    <source>
        <dbReference type="ARBA" id="ARBA00011900"/>
    </source>
</evidence>
<dbReference type="InterPro" id="IPR029063">
    <property type="entry name" value="SAM-dependent_MTases_sf"/>
</dbReference>
<dbReference type="SUPFAM" id="SSF53335">
    <property type="entry name" value="S-adenosyl-L-methionine-dependent methyltransferases"/>
    <property type="match status" value="1"/>
</dbReference>
<sequence length="552" mass="60465">MHLAPVPDTPEIRKARGAFFTPERIAAFVVNWAIRSADDTVLEPSCGEAAFLTHAVEKLATYNTGPARPPRVDGVEIHVASAAEARRLVREAGGDPQIETNDFFLVEPSGTYSAVIGNPPYIRYQDFSGDARTRSREAALKAGVNLSGLASSWAAFTVHSALMLKRGGRLGLVIPAELLSVNYAAEVRKFLMDRFAKVDLVLFTERVFAEAQEDVVLLLAEGFDEGSAKHMSIYQAQNAAALDETLAATTWTPKNSADKWTPSLLSAAALSAYNSLLDTSFTTLHEWGETTLGMVTGNNRYFTMSPQEAADQGIPRSELLKLSPPGSSHLRGLMFSDDAWRAMGKKGAATYLLRPSGTPSEAAQRYFDAGEIAKVDQAYKCRVRKPWWRVPLVKTADLFLTYMNADTPRITTNEAGALHLNSIHGIYLNEQHRDLGRQLLPLASLTSMTLVGAETVGRAYGGGMLKIEPREADRLPVPRPEVVEAAREKLVALRPQLASRLRYGQLLEAAKLVDDVLLIGELGMARSEVRALRDAYSELSARRTSRGRRVQI</sequence>
<name>A0ABX5AYU3_9MICO</name>
<dbReference type="EMBL" id="MPZN01000008">
    <property type="protein sequence ID" value="PPL19811.1"/>
    <property type="molecule type" value="Genomic_DNA"/>
</dbReference>
<proteinExistence type="inferred from homology"/>
<dbReference type="InterPro" id="IPR050953">
    <property type="entry name" value="N4_N6_ade-DNA_methylase"/>
</dbReference>
<comment type="similarity">
    <text evidence="1">Belongs to the N(4)/N(6)-methyltransferase family.</text>
</comment>
<dbReference type="Gene3D" id="3.40.50.150">
    <property type="entry name" value="Vaccinia Virus protein VP39"/>
    <property type="match status" value="1"/>
</dbReference>
<organism evidence="9 10">
    <name type="scientific">Microterricola pindariensis</name>
    <dbReference type="NCBI Taxonomy" id="478010"/>
    <lineage>
        <taxon>Bacteria</taxon>
        <taxon>Bacillati</taxon>
        <taxon>Actinomycetota</taxon>
        <taxon>Actinomycetes</taxon>
        <taxon>Micrococcales</taxon>
        <taxon>Microbacteriaceae</taxon>
        <taxon>Microterricola</taxon>
    </lineage>
</organism>
<feature type="domain" description="Type II methyltransferase M.TaqI-like" evidence="7">
    <location>
        <begin position="101"/>
        <end position="208"/>
    </location>
</feature>
<protein>
    <recommendedName>
        <fullName evidence="2">site-specific DNA-methyltransferase (adenine-specific)</fullName>
        <ecNumber evidence="2">2.1.1.72</ecNumber>
    </recommendedName>
</protein>
<evidence type="ECO:0000313" key="9">
    <source>
        <dbReference type="EMBL" id="PPL19811.1"/>
    </source>
</evidence>
<keyword evidence="10" id="KW-1185">Reference proteome</keyword>
<dbReference type="Proteomes" id="UP000237755">
    <property type="component" value="Unassembled WGS sequence"/>
</dbReference>
<dbReference type="InterPro" id="IPR002052">
    <property type="entry name" value="DNA_methylase_N6_adenine_CS"/>
</dbReference>
<evidence type="ECO:0000256" key="4">
    <source>
        <dbReference type="ARBA" id="ARBA00022679"/>
    </source>
</evidence>
<dbReference type="GO" id="GO:0032259">
    <property type="term" value="P:methylation"/>
    <property type="evidence" value="ECO:0007669"/>
    <property type="project" value="UniProtKB-KW"/>
</dbReference>
<keyword evidence="5" id="KW-0949">S-adenosyl-L-methionine</keyword>
<dbReference type="EC" id="2.1.1.72" evidence="2"/>
<dbReference type="PROSITE" id="PS00092">
    <property type="entry name" value="N6_MTASE"/>
    <property type="match status" value="1"/>
</dbReference>
<reference evidence="9 10" key="1">
    <citation type="journal article" date="2008" name="Int. J. Syst. Evol. Microbiol.">
        <title>Leifsonia pindariensis sp. nov., isolated from the Pindari glacier of the Indian Himalayas, and emended description of the genus Leifsonia.</title>
        <authorList>
            <person name="Reddy G.S."/>
            <person name="Prabagaran S.R."/>
            <person name="Shivaji S."/>
        </authorList>
    </citation>
    <scope>NUCLEOTIDE SEQUENCE [LARGE SCALE GENOMIC DNA]</scope>
    <source>
        <strain evidence="9 10">PON 10</strain>
    </source>
</reference>
<evidence type="ECO:0000256" key="5">
    <source>
        <dbReference type="ARBA" id="ARBA00022691"/>
    </source>
</evidence>
<evidence type="ECO:0000313" key="10">
    <source>
        <dbReference type="Proteomes" id="UP000237755"/>
    </source>
</evidence>
<dbReference type="PRINTS" id="PR00507">
    <property type="entry name" value="N12N6MTFRASE"/>
</dbReference>
<evidence type="ECO:0000256" key="1">
    <source>
        <dbReference type="ARBA" id="ARBA00006594"/>
    </source>
</evidence>
<comment type="caution">
    <text evidence="9">The sequence shown here is derived from an EMBL/GenBank/DDBJ whole genome shotgun (WGS) entry which is preliminary data.</text>
</comment>
<dbReference type="InterPro" id="IPR054520">
    <property type="entry name" value="M_Eco57I_C"/>
</dbReference>
<keyword evidence="4" id="KW-0808">Transferase</keyword>
<evidence type="ECO:0000259" key="7">
    <source>
        <dbReference type="Pfam" id="PF07669"/>
    </source>
</evidence>
<dbReference type="Pfam" id="PF07669">
    <property type="entry name" value="Eco57I"/>
    <property type="match status" value="1"/>
</dbReference>
<dbReference type="PANTHER" id="PTHR33841:SF5">
    <property type="entry name" value="DNA METHYLASE (MODIFICATION METHYLASE) (METHYLTRANSFERASE)-RELATED"/>
    <property type="match status" value="1"/>
</dbReference>
<evidence type="ECO:0000256" key="3">
    <source>
        <dbReference type="ARBA" id="ARBA00022603"/>
    </source>
</evidence>
<dbReference type="InterPro" id="IPR011639">
    <property type="entry name" value="MethylTrfase_TaqI-like_dom"/>
</dbReference>
<accession>A0ABX5AYU3</accession>
<comment type="catalytic activity">
    <reaction evidence="6">
        <text>a 2'-deoxyadenosine in DNA + S-adenosyl-L-methionine = an N(6)-methyl-2'-deoxyadenosine in DNA + S-adenosyl-L-homocysteine + H(+)</text>
        <dbReference type="Rhea" id="RHEA:15197"/>
        <dbReference type="Rhea" id="RHEA-COMP:12418"/>
        <dbReference type="Rhea" id="RHEA-COMP:12419"/>
        <dbReference type="ChEBI" id="CHEBI:15378"/>
        <dbReference type="ChEBI" id="CHEBI:57856"/>
        <dbReference type="ChEBI" id="CHEBI:59789"/>
        <dbReference type="ChEBI" id="CHEBI:90615"/>
        <dbReference type="ChEBI" id="CHEBI:90616"/>
        <dbReference type="EC" id="2.1.1.72"/>
    </reaction>
</comment>
<evidence type="ECO:0000256" key="6">
    <source>
        <dbReference type="ARBA" id="ARBA00047942"/>
    </source>
</evidence>
<dbReference type="Pfam" id="PF22837">
    <property type="entry name" value="M_Eco57I_C"/>
    <property type="match status" value="1"/>
</dbReference>
<dbReference type="PANTHER" id="PTHR33841">
    <property type="entry name" value="DNA METHYLTRANSFERASE YEEA-RELATED"/>
    <property type="match status" value="1"/>
</dbReference>
<feature type="domain" description="Type II methyltransferase M.Eco57I C-terminal" evidence="8">
    <location>
        <begin position="258"/>
        <end position="518"/>
    </location>
</feature>
<dbReference type="GO" id="GO:0008168">
    <property type="term" value="F:methyltransferase activity"/>
    <property type="evidence" value="ECO:0007669"/>
    <property type="project" value="UniProtKB-KW"/>
</dbReference>
<keyword evidence="3 9" id="KW-0489">Methyltransferase</keyword>
<evidence type="ECO:0000259" key="8">
    <source>
        <dbReference type="Pfam" id="PF22837"/>
    </source>
</evidence>
<gene>
    <name evidence="9" type="ORF">GY24_04120</name>
</gene>